<evidence type="ECO:0000313" key="10">
    <source>
        <dbReference type="Proteomes" id="UP001302316"/>
    </source>
</evidence>
<dbReference type="InterPro" id="IPR018484">
    <property type="entry name" value="FGGY_N"/>
</dbReference>
<protein>
    <submittedName>
        <fullName evidence="9">FGGY family carbohydrate kinase</fullName>
    </submittedName>
</protein>
<keyword evidence="2" id="KW-0808">Transferase</keyword>
<evidence type="ECO:0000256" key="4">
    <source>
        <dbReference type="ARBA" id="ARBA00022777"/>
    </source>
</evidence>
<dbReference type="AlphaFoldDB" id="A0AAP6JF38"/>
<dbReference type="GO" id="GO:0005829">
    <property type="term" value="C:cytosol"/>
    <property type="evidence" value="ECO:0007669"/>
    <property type="project" value="TreeGrafter"/>
</dbReference>
<feature type="domain" description="Carbohydrate kinase FGGY C-terminal" evidence="8">
    <location>
        <begin position="252"/>
        <end position="431"/>
    </location>
</feature>
<dbReference type="Pfam" id="PF02782">
    <property type="entry name" value="FGGY_C"/>
    <property type="match status" value="1"/>
</dbReference>
<reference evidence="9 10" key="1">
    <citation type="submission" date="2023-12" db="EMBL/GenBank/DDBJ databases">
        <title>Whole-genome sequencing of halo(alkali)philic microorganisms from hypersaline lakes.</title>
        <authorList>
            <person name="Sorokin D.Y."/>
            <person name="Merkel A.Y."/>
            <person name="Messina E."/>
            <person name="Yakimov M."/>
        </authorList>
    </citation>
    <scope>NUCLEOTIDE SEQUENCE [LARGE SCALE GENOMIC DNA]</scope>
    <source>
        <strain evidence="9 10">AB-CW1</strain>
    </source>
</reference>
<keyword evidence="10" id="KW-1185">Reference proteome</keyword>
<evidence type="ECO:0000259" key="8">
    <source>
        <dbReference type="Pfam" id="PF02782"/>
    </source>
</evidence>
<feature type="domain" description="Carbohydrate kinase FGGY N-terminal" evidence="7">
    <location>
        <begin position="6"/>
        <end position="222"/>
    </location>
</feature>
<dbReference type="Pfam" id="PF00370">
    <property type="entry name" value="FGGY_N"/>
    <property type="match status" value="1"/>
</dbReference>
<dbReference type="InterPro" id="IPR018485">
    <property type="entry name" value="FGGY_C"/>
</dbReference>
<sequence>MTPAAYLLLDQGGHGSRALLMDEAGRQLAEADAAVATREDNGDRVEQDGAEIVASLRRCIAGIRAQYPGKSITAAGLAVQRGSVLCWDRDSGKPLTAVLSWRDRRRPERQGPAPGQVRERTGLRYSPYGGAPKLRWCLESEPQVARAAAAGRLAMGPLASFLLRALLEPDTHLIDPGLAQRSLLWSRQVGDWDPVLLEAFGLDRRWLPRVCPSHHDYGQLRDLAGAVPLGLLMGDQNAVPWLAGSPRADTSYLNLGTGGFMLRPVAADQDPGPFQFTLLEPTLPTPYALEASLHGVGAALDWLSRRLDKAIGPAQIRQSLREPGNAPLFINSVGGLGSPWWQAGPSPDFLSPDGVSVIPDPEPQAALAGVLESICFLIRENLDDMDELAGQSERLLLSGGLSRSDEFCALIAAFLNRPVSRLVGGEATATGLWWRLRGADGPGPEVARVAADPGPWDLQAMERRWRVWRRCMPDVAAD</sequence>
<dbReference type="RefSeq" id="WP_346051670.1">
    <property type="nucleotide sequence ID" value="NZ_JAYGII010000016.1"/>
</dbReference>
<accession>A0AAP6JF38</accession>
<dbReference type="PIRSF" id="PIRSF000538">
    <property type="entry name" value="GlpK"/>
    <property type="match status" value="1"/>
</dbReference>
<dbReference type="PANTHER" id="PTHR10196:SF69">
    <property type="entry name" value="GLYCEROL KINASE"/>
    <property type="match status" value="1"/>
</dbReference>
<feature type="region of interest" description="Disordered" evidence="6">
    <location>
        <begin position="102"/>
        <end position="122"/>
    </location>
</feature>
<evidence type="ECO:0000256" key="6">
    <source>
        <dbReference type="SAM" id="MobiDB-lite"/>
    </source>
</evidence>
<proteinExistence type="inferred from homology"/>
<dbReference type="Gene3D" id="3.30.420.40">
    <property type="match status" value="2"/>
</dbReference>
<keyword evidence="5" id="KW-0067">ATP-binding</keyword>
<evidence type="ECO:0000256" key="5">
    <source>
        <dbReference type="ARBA" id="ARBA00022840"/>
    </source>
</evidence>
<keyword evidence="4 9" id="KW-0418">Kinase</keyword>
<evidence type="ECO:0000256" key="3">
    <source>
        <dbReference type="ARBA" id="ARBA00022741"/>
    </source>
</evidence>
<dbReference type="InterPro" id="IPR000577">
    <property type="entry name" value="Carb_kinase_FGGY"/>
</dbReference>
<comment type="caution">
    <text evidence="9">The sequence shown here is derived from an EMBL/GenBank/DDBJ whole genome shotgun (WGS) entry which is preliminary data.</text>
</comment>
<evidence type="ECO:0000259" key="7">
    <source>
        <dbReference type="Pfam" id="PF00370"/>
    </source>
</evidence>
<organism evidence="9 10">
    <name type="scientific">Natronospira elongata</name>
    <dbReference type="NCBI Taxonomy" id="3110268"/>
    <lineage>
        <taxon>Bacteria</taxon>
        <taxon>Pseudomonadati</taxon>
        <taxon>Pseudomonadota</taxon>
        <taxon>Gammaproteobacteria</taxon>
        <taxon>Natronospirales</taxon>
        <taxon>Natronospiraceae</taxon>
        <taxon>Natronospira</taxon>
    </lineage>
</organism>
<keyword evidence="3" id="KW-0547">Nucleotide-binding</keyword>
<dbReference type="GO" id="GO:0005524">
    <property type="term" value="F:ATP binding"/>
    <property type="evidence" value="ECO:0007669"/>
    <property type="project" value="UniProtKB-KW"/>
</dbReference>
<dbReference type="InterPro" id="IPR043129">
    <property type="entry name" value="ATPase_NBD"/>
</dbReference>
<dbReference type="GO" id="GO:0004370">
    <property type="term" value="F:glycerol kinase activity"/>
    <property type="evidence" value="ECO:0007669"/>
    <property type="project" value="TreeGrafter"/>
</dbReference>
<dbReference type="Proteomes" id="UP001302316">
    <property type="component" value="Unassembled WGS sequence"/>
</dbReference>
<comment type="similarity">
    <text evidence="1">Belongs to the FGGY kinase family.</text>
</comment>
<dbReference type="SUPFAM" id="SSF53067">
    <property type="entry name" value="Actin-like ATPase domain"/>
    <property type="match status" value="2"/>
</dbReference>
<dbReference type="GO" id="GO:0006071">
    <property type="term" value="P:glycerol metabolic process"/>
    <property type="evidence" value="ECO:0007669"/>
    <property type="project" value="TreeGrafter"/>
</dbReference>
<evidence type="ECO:0000256" key="2">
    <source>
        <dbReference type="ARBA" id="ARBA00022679"/>
    </source>
</evidence>
<evidence type="ECO:0000313" key="9">
    <source>
        <dbReference type="EMBL" id="MEA5445840.1"/>
    </source>
</evidence>
<evidence type="ECO:0000256" key="1">
    <source>
        <dbReference type="ARBA" id="ARBA00009156"/>
    </source>
</evidence>
<gene>
    <name evidence="9" type="ORF">VCB98_08415</name>
</gene>
<dbReference type="PANTHER" id="PTHR10196">
    <property type="entry name" value="SUGAR KINASE"/>
    <property type="match status" value="1"/>
</dbReference>
<dbReference type="EMBL" id="JAYGII010000016">
    <property type="protein sequence ID" value="MEA5445840.1"/>
    <property type="molecule type" value="Genomic_DNA"/>
</dbReference>
<name>A0AAP6JF38_9GAMM</name>